<accession>A0A364V8B8</accession>
<dbReference type="InterPro" id="IPR000271">
    <property type="entry name" value="Ribosomal_bL34"/>
</dbReference>
<dbReference type="InterPro" id="IPR020939">
    <property type="entry name" value="Ribosomal_bL34_CS"/>
</dbReference>
<keyword evidence="3 5" id="KW-0687">Ribonucleoprotein</keyword>
<organism evidence="7 10">
    <name type="scientific">Corynebacterium heidelbergense</name>
    <dbReference type="NCBI Taxonomy" id="2055947"/>
    <lineage>
        <taxon>Bacteria</taxon>
        <taxon>Bacillati</taxon>
        <taxon>Actinomycetota</taxon>
        <taxon>Actinomycetes</taxon>
        <taxon>Mycobacteriales</taxon>
        <taxon>Corynebacteriaceae</taxon>
        <taxon>Corynebacterium</taxon>
    </lineage>
</organism>
<dbReference type="RefSeq" id="WP_112769001.1">
    <property type="nucleotide sequence ID" value="NZ_CP063191.1"/>
</dbReference>
<keyword evidence="10" id="KW-1185">Reference proteome</keyword>
<dbReference type="Pfam" id="PF00468">
    <property type="entry name" value="Ribosomal_L34"/>
    <property type="match status" value="1"/>
</dbReference>
<dbReference type="GO" id="GO:0003735">
    <property type="term" value="F:structural constituent of ribosome"/>
    <property type="evidence" value="ECO:0007669"/>
    <property type="project" value="InterPro"/>
</dbReference>
<dbReference type="Proteomes" id="UP000251047">
    <property type="component" value="Unassembled WGS sequence"/>
</dbReference>
<dbReference type="NCBIfam" id="TIGR01030">
    <property type="entry name" value="rpmH_bact"/>
    <property type="match status" value="1"/>
</dbReference>
<evidence type="ECO:0000313" key="10">
    <source>
        <dbReference type="Proteomes" id="UP000251577"/>
    </source>
</evidence>
<dbReference type="GO" id="GO:0006412">
    <property type="term" value="P:translation"/>
    <property type="evidence" value="ECO:0007669"/>
    <property type="project" value="UniProtKB-UniRule"/>
</dbReference>
<dbReference type="EMBL" id="PHQP01000012">
    <property type="protein sequence ID" value="RAV34538.1"/>
    <property type="molecule type" value="Genomic_DNA"/>
</dbReference>
<comment type="caution">
    <text evidence="7">The sequence shown here is derived from an EMBL/GenBank/DDBJ whole genome shotgun (WGS) entry which is preliminary data.</text>
</comment>
<dbReference type="Proteomes" id="UP000251577">
    <property type="component" value="Unassembled WGS sequence"/>
</dbReference>
<evidence type="ECO:0000313" key="9">
    <source>
        <dbReference type="Proteomes" id="UP000251047"/>
    </source>
</evidence>
<proteinExistence type="inferred from homology"/>
<name>A0A364V8B8_9CORY</name>
<dbReference type="HAMAP" id="MF_00391">
    <property type="entry name" value="Ribosomal_bL34"/>
    <property type="match status" value="1"/>
</dbReference>
<evidence type="ECO:0000256" key="4">
    <source>
        <dbReference type="ARBA" id="ARBA00035177"/>
    </source>
</evidence>
<evidence type="ECO:0000256" key="1">
    <source>
        <dbReference type="ARBA" id="ARBA00010111"/>
    </source>
</evidence>
<dbReference type="GO" id="GO:1990904">
    <property type="term" value="C:ribonucleoprotein complex"/>
    <property type="evidence" value="ECO:0007669"/>
    <property type="project" value="UniProtKB-KW"/>
</dbReference>
<dbReference type="FunFam" id="1.10.287.3980:FF:000001">
    <property type="entry name" value="Mitochondrial ribosomal protein L34"/>
    <property type="match status" value="1"/>
</dbReference>
<dbReference type="AlphaFoldDB" id="A0A364V8B8"/>
<sequence length="47" mass="5523">MAKGKRTFQPNNRRRARVHGFRTRMRTRAGRAVVSARRRKGRKTLTA</sequence>
<evidence type="ECO:0000256" key="3">
    <source>
        <dbReference type="ARBA" id="ARBA00023274"/>
    </source>
</evidence>
<evidence type="ECO:0000313" key="7">
    <source>
        <dbReference type="EMBL" id="RAV32867.1"/>
    </source>
</evidence>
<dbReference type="EMBL" id="QHCV01000008">
    <property type="protein sequence ID" value="RAV32867.1"/>
    <property type="molecule type" value="Genomic_DNA"/>
</dbReference>
<keyword evidence="2 5" id="KW-0689">Ribosomal protein</keyword>
<dbReference type="PANTHER" id="PTHR14503">
    <property type="entry name" value="MITOCHONDRIAL RIBOSOMAL PROTEIN 34 FAMILY MEMBER"/>
    <property type="match status" value="1"/>
</dbReference>
<dbReference type="PANTHER" id="PTHR14503:SF4">
    <property type="entry name" value="LARGE RIBOSOMAL SUBUNIT PROTEIN BL34M"/>
    <property type="match status" value="1"/>
</dbReference>
<evidence type="ECO:0000256" key="5">
    <source>
        <dbReference type="HAMAP-Rule" id="MF_00391"/>
    </source>
</evidence>
<evidence type="ECO:0000256" key="6">
    <source>
        <dbReference type="SAM" id="MobiDB-lite"/>
    </source>
</evidence>
<feature type="region of interest" description="Disordered" evidence="6">
    <location>
        <begin position="25"/>
        <end position="47"/>
    </location>
</feature>
<comment type="similarity">
    <text evidence="1 5">Belongs to the bacterial ribosomal protein bL34 family.</text>
</comment>
<feature type="compositionally biased region" description="Basic residues" evidence="6">
    <location>
        <begin position="36"/>
        <end position="47"/>
    </location>
</feature>
<dbReference type="Gene3D" id="1.10.287.3980">
    <property type="match status" value="1"/>
</dbReference>
<evidence type="ECO:0000256" key="2">
    <source>
        <dbReference type="ARBA" id="ARBA00022980"/>
    </source>
</evidence>
<protein>
    <recommendedName>
        <fullName evidence="4 5">Large ribosomal subunit protein bL34</fullName>
    </recommendedName>
</protein>
<reference evidence="9 10" key="1">
    <citation type="journal article" date="2018" name="Syst. Appl. Microbiol.">
        <title>Corynebacterium heidelbergense sp. nov., isolated from the preen glands of Egyptian geese (Alopochen aegyptiacus).</title>
        <authorList>
            <person name="Braun M.S."/>
            <person name="Wang E."/>
            <person name="Zimmermann S."/>
            <person name="Wink M."/>
        </authorList>
    </citation>
    <scope>NUCLEOTIDE SEQUENCE [LARGE SCALE GENOMIC DNA]</scope>
    <source>
        <strain evidence="7 10">647</strain>
        <strain evidence="8 9">DSM 104638</strain>
    </source>
</reference>
<evidence type="ECO:0000313" key="8">
    <source>
        <dbReference type="EMBL" id="RAV34538.1"/>
    </source>
</evidence>
<dbReference type="PROSITE" id="PS00784">
    <property type="entry name" value="RIBOSOMAL_L34"/>
    <property type="match status" value="1"/>
</dbReference>
<dbReference type="GO" id="GO:0005840">
    <property type="term" value="C:ribosome"/>
    <property type="evidence" value="ECO:0007669"/>
    <property type="project" value="UniProtKB-KW"/>
</dbReference>
<gene>
    <name evidence="5" type="primary">rpmH</name>
    <name evidence="8" type="ORF">CWC39_02800</name>
    <name evidence="7" type="ORF">DLJ54_01400</name>
</gene>